<keyword evidence="1" id="KW-1133">Transmembrane helix</keyword>
<accession>A0A1W0CBB1</accession>
<feature type="transmembrane region" description="Helical" evidence="1">
    <location>
        <begin position="179"/>
        <end position="202"/>
    </location>
</feature>
<organism evidence="2 3">
    <name type="scientific">Chromobacterium haemolyticum</name>
    <dbReference type="NCBI Taxonomy" id="394935"/>
    <lineage>
        <taxon>Bacteria</taxon>
        <taxon>Pseudomonadati</taxon>
        <taxon>Pseudomonadota</taxon>
        <taxon>Betaproteobacteria</taxon>
        <taxon>Neisseriales</taxon>
        <taxon>Chromobacteriaceae</taxon>
        <taxon>Chromobacterium</taxon>
    </lineage>
</organism>
<evidence type="ECO:0000313" key="2">
    <source>
        <dbReference type="EMBL" id="OQS32008.1"/>
    </source>
</evidence>
<reference evidence="2 3" key="1">
    <citation type="submission" date="2017-02" db="EMBL/GenBank/DDBJ databases">
        <title>Chromobacterium haemolyticum H5244.</title>
        <authorList>
            <person name="Gulvik C.A."/>
        </authorList>
    </citation>
    <scope>NUCLEOTIDE SEQUENCE [LARGE SCALE GENOMIC DNA]</scope>
    <source>
        <strain evidence="2 3">H5244</strain>
    </source>
</reference>
<sequence>MALTEALSPISAVVRTLLALVGRRGSHPRKDLQVKLLLRGIVAELPDDLSFHIHDEEGKQHKGIYVIGIVLWNRGDQPVTDADFTEAAPFRLTIAGDATLVGARVVKWEEETECVLTIIDDQNLSVKFDCINPGEYLIIPIFVTGNANTEIKISGRIIGQEAPIDQTADEVTASLGERIISAILLLLILNAIPGILVGGWYILRDYGFNALIHSPEIIPLYLQIPFFSAAMINSMIIISRVGNFLERRKYPKGYPLYADLEPPLLNNIKGLFLTAIKGKKQRVSISLFNWGEPILMPEKKVRRRTVDDWIQ</sequence>
<evidence type="ECO:0000256" key="1">
    <source>
        <dbReference type="SAM" id="Phobius"/>
    </source>
</evidence>
<feature type="transmembrane region" description="Helical" evidence="1">
    <location>
        <begin position="222"/>
        <end position="242"/>
    </location>
</feature>
<dbReference type="AlphaFoldDB" id="A0A1W0CBB1"/>
<protein>
    <submittedName>
        <fullName evidence="2">Uncharacterized protein</fullName>
    </submittedName>
</protein>
<dbReference type="Proteomes" id="UP000192721">
    <property type="component" value="Unassembled WGS sequence"/>
</dbReference>
<name>A0A1W0CBB1_9NEIS</name>
<keyword evidence="1" id="KW-0472">Membrane</keyword>
<evidence type="ECO:0000313" key="3">
    <source>
        <dbReference type="Proteomes" id="UP000192721"/>
    </source>
</evidence>
<dbReference type="RefSeq" id="WP_143330408.1">
    <property type="nucleotide sequence ID" value="NZ_MUKV01000052.1"/>
</dbReference>
<dbReference type="EMBL" id="MUKV01000052">
    <property type="protein sequence ID" value="OQS32008.1"/>
    <property type="molecule type" value="Genomic_DNA"/>
</dbReference>
<keyword evidence="1" id="KW-0812">Transmembrane</keyword>
<proteinExistence type="predicted"/>
<comment type="caution">
    <text evidence="2">The sequence shown here is derived from an EMBL/GenBank/DDBJ whole genome shotgun (WGS) entry which is preliminary data.</text>
</comment>
<gene>
    <name evidence="2" type="ORF">B0T45_22370</name>
</gene>